<name>A0A3S5AC49_9PLAT</name>
<evidence type="ECO:0000256" key="1">
    <source>
        <dbReference type="SAM" id="MobiDB-lite"/>
    </source>
</evidence>
<sequence length="115" mass="12773">MEGDFRLIDFALAEKPGLAGPSVGDIACEGSGWRRTRLQEGGFKRGLTKQRPLSGDRRRRKEMEENGNKEEAADAAAADDDEDGDWNGNEAENYVMEKYELKFEVEDDDSLEAAG</sequence>
<dbReference type="AlphaFoldDB" id="A0A3S5AC49"/>
<organism evidence="2 3">
    <name type="scientific">Protopolystoma xenopodis</name>
    <dbReference type="NCBI Taxonomy" id="117903"/>
    <lineage>
        <taxon>Eukaryota</taxon>
        <taxon>Metazoa</taxon>
        <taxon>Spiralia</taxon>
        <taxon>Lophotrochozoa</taxon>
        <taxon>Platyhelminthes</taxon>
        <taxon>Monogenea</taxon>
        <taxon>Polyopisthocotylea</taxon>
        <taxon>Polystomatidea</taxon>
        <taxon>Polystomatidae</taxon>
        <taxon>Protopolystoma</taxon>
    </lineage>
</organism>
<comment type="caution">
    <text evidence="2">The sequence shown here is derived from an EMBL/GenBank/DDBJ whole genome shotgun (WGS) entry which is preliminary data.</text>
</comment>
<dbReference type="EMBL" id="CAAALY010014848">
    <property type="protein sequence ID" value="VEL12470.1"/>
    <property type="molecule type" value="Genomic_DNA"/>
</dbReference>
<proteinExistence type="predicted"/>
<gene>
    <name evidence="2" type="ORF">PXEA_LOCUS5910</name>
</gene>
<reference evidence="2" key="1">
    <citation type="submission" date="2018-11" db="EMBL/GenBank/DDBJ databases">
        <authorList>
            <consortium name="Pathogen Informatics"/>
        </authorList>
    </citation>
    <scope>NUCLEOTIDE SEQUENCE</scope>
</reference>
<evidence type="ECO:0000313" key="2">
    <source>
        <dbReference type="EMBL" id="VEL12470.1"/>
    </source>
</evidence>
<feature type="compositionally biased region" description="Basic and acidic residues" evidence="1">
    <location>
        <begin position="61"/>
        <end position="72"/>
    </location>
</feature>
<feature type="region of interest" description="Disordered" evidence="1">
    <location>
        <begin position="39"/>
        <end position="91"/>
    </location>
</feature>
<protein>
    <submittedName>
        <fullName evidence="2">Uncharacterized protein</fullName>
    </submittedName>
</protein>
<keyword evidence="3" id="KW-1185">Reference proteome</keyword>
<accession>A0A3S5AC49</accession>
<evidence type="ECO:0000313" key="3">
    <source>
        <dbReference type="Proteomes" id="UP000784294"/>
    </source>
</evidence>
<dbReference type="Proteomes" id="UP000784294">
    <property type="component" value="Unassembled WGS sequence"/>
</dbReference>